<dbReference type="InterPro" id="IPR027417">
    <property type="entry name" value="P-loop_NTPase"/>
</dbReference>
<dbReference type="Pfam" id="PF17852">
    <property type="entry name" value="Dynein_AAA_lid"/>
    <property type="match status" value="1"/>
</dbReference>
<feature type="non-terminal residue" evidence="3">
    <location>
        <position position="1"/>
    </location>
</feature>
<reference evidence="3 4" key="1">
    <citation type="submission" date="2019-03" db="EMBL/GenBank/DDBJ databases">
        <title>Single cell metagenomics reveals metabolic interactions within the superorganism composed of flagellate Streblomastix strix and complex community of Bacteroidetes bacteria on its surface.</title>
        <authorList>
            <person name="Treitli S.C."/>
            <person name="Kolisko M."/>
            <person name="Husnik F."/>
            <person name="Keeling P."/>
            <person name="Hampl V."/>
        </authorList>
    </citation>
    <scope>NUCLEOTIDE SEQUENCE [LARGE SCALE GENOMIC DNA]</scope>
    <source>
        <strain evidence="3">ST1C</strain>
    </source>
</reference>
<evidence type="ECO:0000313" key="3">
    <source>
        <dbReference type="EMBL" id="KAA6329267.1"/>
    </source>
</evidence>
<evidence type="ECO:0000259" key="2">
    <source>
        <dbReference type="Pfam" id="PF17852"/>
    </source>
</evidence>
<dbReference type="GO" id="GO:0030286">
    <property type="term" value="C:dynein complex"/>
    <property type="evidence" value="ECO:0007669"/>
    <property type="project" value="InterPro"/>
</dbReference>
<dbReference type="Gene3D" id="3.40.50.300">
    <property type="entry name" value="P-loop containing nucleotide triphosphate hydrolases"/>
    <property type="match status" value="1"/>
</dbReference>
<feature type="region of interest" description="Disordered" evidence="1">
    <location>
        <begin position="199"/>
        <end position="255"/>
    </location>
</feature>
<dbReference type="PANTHER" id="PTHR45703">
    <property type="entry name" value="DYNEIN HEAVY CHAIN"/>
    <property type="match status" value="1"/>
</dbReference>
<accession>A0A5J4R508</accession>
<dbReference type="Proteomes" id="UP000324800">
    <property type="component" value="Unassembled WGS sequence"/>
</dbReference>
<dbReference type="GO" id="GO:0007018">
    <property type="term" value="P:microtubule-based movement"/>
    <property type="evidence" value="ECO:0007669"/>
    <property type="project" value="InterPro"/>
</dbReference>
<dbReference type="PANTHER" id="PTHR45703:SF1">
    <property type="entry name" value="DYNEINS HEAVY CHAIN"/>
    <property type="match status" value="1"/>
</dbReference>
<dbReference type="AlphaFoldDB" id="A0A5J4R508"/>
<comment type="caution">
    <text evidence="3">The sequence shown here is derived from an EMBL/GenBank/DDBJ whole genome shotgun (WGS) entry which is preliminary data.</text>
</comment>
<proteinExistence type="predicted"/>
<gene>
    <name evidence="3" type="ORF">EZS28_053625</name>
</gene>
<name>A0A5J4R508_9EUKA</name>
<evidence type="ECO:0000313" key="4">
    <source>
        <dbReference type="Proteomes" id="UP000324800"/>
    </source>
</evidence>
<feature type="compositionally biased region" description="Acidic residues" evidence="1">
    <location>
        <begin position="199"/>
        <end position="215"/>
    </location>
</feature>
<sequence length="255" mass="28996">MNSVFDDSKKLCLVSGEVIPLTPYLNMIFEVEDLRVAFPVIVSRCGMIYLEPSTTVPHSARTFSWIHSQKEMFETHIDQFQDMLLIYLGQCLNFIRRNCPEAVPTVDANLCMALFNMLESLFLLYLPDITMDETKPSQTKLDDMGECLDHLIIFSILWSLGATTNVEGKLAFNYFLLGLIKENNPELLDNSDAVEVNVDEEQEKDYNQDEEGDGDQSEKAQQQDLPREPTPMKKKREIQPAPNKGSLPPNSKIPT</sequence>
<dbReference type="InterPro" id="IPR041466">
    <property type="entry name" value="Dynein_AAA5_ext"/>
</dbReference>
<evidence type="ECO:0000256" key="1">
    <source>
        <dbReference type="SAM" id="MobiDB-lite"/>
    </source>
</evidence>
<dbReference type="GO" id="GO:0051959">
    <property type="term" value="F:dynein light intermediate chain binding"/>
    <property type="evidence" value="ECO:0007669"/>
    <property type="project" value="InterPro"/>
</dbReference>
<dbReference type="EMBL" id="SNRW01043110">
    <property type="protein sequence ID" value="KAA6329267.1"/>
    <property type="molecule type" value="Genomic_DNA"/>
</dbReference>
<dbReference type="GO" id="GO:0045505">
    <property type="term" value="F:dynein intermediate chain binding"/>
    <property type="evidence" value="ECO:0007669"/>
    <property type="project" value="InterPro"/>
</dbReference>
<organism evidence="3 4">
    <name type="scientific">Streblomastix strix</name>
    <dbReference type="NCBI Taxonomy" id="222440"/>
    <lineage>
        <taxon>Eukaryota</taxon>
        <taxon>Metamonada</taxon>
        <taxon>Preaxostyla</taxon>
        <taxon>Oxymonadida</taxon>
        <taxon>Streblomastigidae</taxon>
        <taxon>Streblomastix</taxon>
    </lineage>
</organism>
<dbReference type="Gene3D" id="1.10.472.130">
    <property type="match status" value="1"/>
</dbReference>
<dbReference type="OrthoDB" id="447173at2759"/>
<protein>
    <submittedName>
        <fullName evidence="3">Putative dynein heavy chain</fullName>
    </submittedName>
</protein>
<feature type="non-terminal residue" evidence="3">
    <location>
        <position position="255"/>
    </location>
</feature>
<feature type="domain" description="Dynein heavy chain AAA 5 extension" evidence="2">
    <location>
        <begin position="81"/>
        <end position="201"/>
    </location>
</feature>
<dbReference type="InterPro" id="IPR026983">
    <property type="entry name" value="DHC"/>
</dbReference>